<accession>A0A6M3X5N7</accession>
<dbReference type="EMBL" id="MT143709">
    <property type="protein sequence ID" value="QJB01513.1"/>
    <property type="molecule type" value="Genomic_DNA"/>
</dbReference>
<reference evidence="3" key="1">
    <citation type="submission" date="2020-03" db="EMBL/GenBank/DDBJ databases">
        <title>The deep terrestrial virosphere.</title>
        <authorList>
            <person name="Holmfeldt K."/>
            <person name="Nilsson E."/>
            <person name="Simone D."/>
            <person name="Lopez-Fernandez M."/>
            <person name="Wu X."/>
            <person name="de Brujin I."/>
            <person name="Lundin D."/>
            <person name="Andersson A."/>
            <person name="Bertilsson S."/>
            <person name="Dopson M."/>
        </authorList>
    </citation>
    <scope>NUCLEOTIDE SEQUENCE</scope>
    <source>
        <strain evidence="2">MM171A00102</strain>
        <strain evidence="3">MM171B00096</strain>
    </source>
</reference>
<proteinExistence type="predicted"/>
<evidence type="ECO:0000313" key="2">
    <source>
        <dbReference type="EMBL" id="QJB01513.1"/>
    </source>
</evidence>
<evidence type="ECO:0000313" key="3">
    <source>
        <dbReference type="EMBL" id="QJH92463.1"/>
    </source>
</evidence>
<evidence type="ECO:0000256" key="1">
    <source>
        <dbReference type="SAM" id="MobiDB-lite"/>
    </source>
</evidence>
<protein>
    <submittedName>
        <fullName evidence="3">Uncharacterized protein</fullName>
    </submittedName>
</protein>
<name>A0A6M3X5N7_9ZZZZ</name>
<dbReference type="AlphaFoldDB" id="A0A6M3X5N7"/>
<sequence>MGAIENSDLPEGWKPGYGGLSADTGMGDNVYTKGRRMVRFDYRVDGFRAFKYLADSNPRGRSVQSTGGMWIPHRDCPAFNDPVACMIWLEVQGG</sequence>
<gene>
    <name evidence="2" type="ORF">MM171A00102_0072</name>
    <name evidence="3" type="ORF">MM171B00096_0025</name>
</gene>
<feature type="region of interest" description="Disordered" evidence="1">
    <location>
        <begin position="1"/>
        <end position="22"/>
    </location>
</feature>
<dbReference type="EMBL" id="MT143896">
    <property type="protein sequence ID" value="QJH92463.1"/>
    <property type="molecule type" value="Genomic_DNA"/>
</dbReference>
<organism evidence="3">
    <name type="scientific">viral metagenome</name>
    <dbReference type="NCBI Taxonomy" id="1070528"/>
    <lineage>
        <taxon>unclassified sequences</taxon>
        <taxon>metagenomes</taxon>
        <taxon>organismal metagenomes</taxon>
    </lineage>
</organism>